<name>A0A8S1WXW1_PAROT</name>
<evidence type="ECO:0008006" key="4">
    <source>
        <dbReference type="Google" id="ProtNLM"/>
    </source>
</evidence>
<dbReference type="PROSITE" id="PS50082">
    <property type="entry name" value="WD_REPEATS_2"/>
    <property type="match status" value="2"/>
</dbReference>
<proteinExistence type="predicted"/>
<protein>
    <recommendedName>
        <fullName evidence="4">WD domain, G-beta repeat protein</fullName>
    </recommendedName>
</protein>
<dbReference type="GO" id="GO:0016226">
    <property type="term" value="P:iron-sulfur cluster assembly"/>
    <property type="evidence" value="ECO:0007669"/>
    <property type="project" value="TreeGrafter"/>
</dbReference>
<dbReference type="OMA" id="CYLINWD"/>
<dbReference type="GO" id="GO:0097361">
    <property type="term" value="C:cytosolic [4Fe-4S] assembly targeting complex"/>
    <property type="evidence" value="ECO:0007669"/>
    <property type="project" value="TreeGrafter"/>
</dbReference>
<dbReference type="AlphaFoldDB" id="A0A8S1WXW1"/>
<dbReference type="PANTHER" id="PTHR19920">
    <property type="entry name" value="WD40 PROTEIN CIAO1"/>
    <property type="match status" value="1"/>
</dbReference>
<comment type="caution">
    <text evidence="2">The sequence shown here is derived from an EMBL/GenBank/DDBJ whole genome shotgun (WGS) entry which is preliminary data.</text>
</comment>
<dbReference type="InterPro" id="IPR001680">
    <property type="entry name" value="WD40_rpt"/>
</dbReference>
<keyword evidence="1" id="KW-0853">WD repeat</keyword>
<feature type="repeat" description="WD" evidence="1">
    <location>
        <begin position="224"/>
        <end position="256"/>
    </location>
</feature>
<dbReference type="EMBL" id="CAJJDP010000108">
    <property type="protein sequence ID" value="CAD8194904.1"/>
    <property type="molecule type" value="Genomic_DNA"/>
</dbReference>
<dbReference type="Proteomes" id="UP000683925">
    <property type="component" value="Unassembled WGS sequence"/>
</dbReference>
<dbReference type="PROSITE" id="PS50294">
    <property type="entry name" value="WD_REPEATS_REGION"/>
    <property type="match status" value="2"/>
</dbReference>
<sequence length="487" mass="57148">MEFRCTQADHKNQQIIGVCIDAQCQYQRPYCQYCIFSHSQHQGNIIPLEFLPNWMKERCEAFQVMQNSFQECKSSLQSMIDLFIPLINLNSENLGLSELSHKIKNFSQIEALEMLFQNKLKQSMDQVTLIANQIKKQMKDVATEKQPLNALMQTSDLQNTLQITVQNQQKKFAFVLIEQNQIYQTEGCRAIAFNKDDSIVLAACDQLIKVYNFDKGKLNYTQTLNEHKRNVVTLNFMMKSDRFVSGSFDNTIIIWQQVQFKWVKQQLLTGHTNCILCLLVNNKEDLVISSSKDCTIKFWGKQNDWILQQSLNEHNKSIHSISLNEEQNQLICCSLDNSLSVIQLQEQGQRWILKQLIEVNQNGYRISFINNNQFVYQPYCSEFMQVYDFDQQTLQYKNTIDIPVKCDSQQDTSYFQLQYLKSKGMLVNKNGMFINILRKLDDNSFVVEQHIQFNTHVIFGQLSQDGCYLINWDMDTRKIQIRKYKEL</sequence>
<reference evidence="2" key="1">
    <citation type="submission" date="2021-01" db="EMBL/GenBank/DDBJ databases">
        <authorList>
            <consortium name="Genoscope - CEA"/>
            <person name="William W."/>
        </authorList>
    </citation>
    <scope>NUCLEOTIDE SEQUENCE</scope>
</reference>
<feature type="repeat" description="WD" evidence="1">
    <location>
        <begin position="268"/>
        <end position="299"/>
    </location>
</feature>
<evidence type="ECO:0000313" key="3">
    <source>
        <dbReference type="Proteomes" id="UP000683925"/>
    </source>
</evidence>
<evidence type="ECO:0000313" key="2">
    <source>
        <dbReference type="EMBL" id="CAD8194904.1"/>
    </source>
</evidence>
<dbReference type="OrthoDB" id="406844at2759"/>
<keyword evidence="3" id="KW-1185">Reference proteome</keyword>
<dbReference type="Pfam" id="PF00400">
    <property type="entry name" value="WD40"/>
    <property type="match status" value="4"/>
</dbReference>
<organism evidence="2 3">
    <name type="scientific">Paramecium octaurelia</name>
    <dbReference type="NCBI Taxonomy" id="43137"/>
    <lineage>
        <taxon>Eukaryota</taxon>
        <taxon>Sar</taxon>
        <taxon>Alveolata</taxon>
        <taxon>Ciliophora</taxon>
        <taxon>Intramacronucleata</taxon>
        <taxon>Oligohymenophorea</taxon>
        <taxon>Peniculida</taxon>
        <taxon>Parameciidae</taxon>
        <taxon>Paramecium</taxon>
    </lineage>
</organism>
<gene>
    <name evidence="2" type="ORF">POCTA_138.1.T1080011</name>
</gene>
<dbReference type="PANTHER" id="PTHR19920:SF0">
    <property type="entry name" value="CYTOSOLIC IRON-SULFUR PROTEIN ASSEMBLY PROTEIN CIAO1-RELATED"/>
    <property type="match status" value="1"/>
</dbReference>
<evidence type="ECO:0000256" key="1">
    <source>
        <dbReference type="PROSITE-ProRule" id="PRU00221"/>
    </source>
</evidence>
<accession>A0A8S1WXW1</accession>
<dbReference type="SMART" id="SM00320">
    <property type="entry name" value="WD40"/>
    <property type="match status" value="4"/>
</dbReference>